<organism evidence="1 2">
    <name type="scientific">Champsocephalus gunnari</name>
    <name type="common">Mackerel icefish</name>
    <dbReference type="NCBI Taxonomy" id="52237"/>
    <lineage>
        <taxon>Eukaryota</taxon>
        <taxon>Metazoa</taxon>
        <taxon>Chordata</taxon>
        <taxon>Craniata</taxon>
        <taxon>Vertebrata</taxon>
        <taxon>Euteleostomi</taxon>
        <taxon>Actinopterygii</taxon>
        <taxon>Neopterygii</taxon>
        <taxon>Teleostei</taxon>
        <taxon>Neoteleostei</taxon>
        <taxon>Acanthomorphata</taxon>
        <taxon>Eupercaria</taxon>
        <taxon>Perciformes</taxon>
        <taxon>Notothenioidei</taxon>
        <taxon>Channichthyidae</taxon>
        <taxon>Champsocephalus</taxon>
    </lineage>
</organism>
<evidence type="ECO:0000313" key="2">
    <source>
        <dbReference type="Proteomes" id="UP001331515"/>
    </source>
</evidence>
<evidence type="ECO:0000313" key="1">
    <source>
        <dbReference type="EMBL" id="KAK5930255.1"/>
    </source>
</evidence>
<reference evidence="1 2" key="1">
    <citation type="journal article" date="2023" name="Mol. Biol. Evol.">
        <title>Genomics of Secondarily Temperate Adaptation in the Only Non-Antarctic Icefish.</title>
        <authorList>
            <person name="Rivera-Colon A.G."/>
            <person name="Rayamajhi N."/>
            <person name="Minhas B.F."/>
            <person name="Madrigal G."/>
            <person name="Bilyk K.T."/>
            <person name="Yoon V."/>
            <person name="Hune M."/>
            <person name="Gregory S."/>
            <person name="Cheng C.H.C."/>
            <person name="Catchen J.M."/>
        </authorList>
    </citation>
    <scope>NUCLEOTIDE SEQUENCE [LARGE SCALE GENOMIC DNA]</scope>
    <source>
        <tissue evidence="1">White muscle</tissue>
    </source>
</reference>
<accession>A0AAN8E2B2</accession>
<gene>
    <name evidence="1" type="ORF">CgunFtcFv8_026509</name>
</gene>
<dbReference type="Proteomes" id="UP001331515">
    <property type="component" value="Unassembled WGS sequence"/>
</dbReference>
<keyword evidence="2" id="KW-1185">Reference proteome</keyword>
<sequence length="70" mass="7692">MATCMKMLGAAGQLHRNWASLMKLKCPGSSSGISRTLWTDTPAPSRLQPPPVLLQLSAQLRDDSWLQADR</sequence>
<proteinExistence type="predicted"/>
<protein>
    <submittedName>
        <fullName evidence="1">Uncharacterized protein</fullName>
    </submittedName>
</protein>
<comment type="caution">
    <text evidence="1">The sequence shown here is derived from an EMBL/GenBank/DDBJ whole genome shotgun (WGS) entry which is preliminary data.</text>
</comment>
<dbReference type="AlphaFoldDB" id="A0AAN8E2B2"/>
<name>A0AAN8E2B2_CHAGU</name>
<dbReference type="EMBL" id="JAURVH010001516">
    <property type="protein sequence ID" value="KAK5930255.1"/>
    <property type="molecule type" value="Genomic_DNA"/>
</dbReference>